<comment type="caution">
    <text evidence="1">The sequence shown here is derived from an EMBL/GenBank/DDBJ whole genome shotgun (WGS) entry which is preliminary data.</text>
</comment>
<proteinExistence type="predicted"/>
<dbReference type="EMBL" id="JAUFQU010000001">
    <property type="protein sequence ID" value="MDN3706652.1"/>
    <property type="molecule type" value="Genomic_DNA"/>
</dbReference>
<organism evidence="1 2">
    <name type="scientific">Paenimyroides ceti</name>
    <dbReference type="NCBI Taxonomy" id="395087"/>
    <lineage>
        <taxon>Bacteria</taxon>
        <taxon>Pseudomonadati</taxon>
        <taxon>Bacteroidota</taxon>
        <taxon>Flavobacteriia</taxon>
        <taxon>Flavobacteriales</taxon>
        <taxon>Flavobacteriaceae</taxon>
        <taxon>Paenimyroides</taxon>
    </lineage>
</organism>
<name>A0ABT8CQ67_9FLAO</name>
<evidence type="ECO:0008006" key="3">
    <source>
        <dbReference type="Google" id="ProtNLM"/>
    </source>
</evidence>
<evidence type="ECO:0000313" key="1">
    <source>
        <dbReference type="EMBL" id="MDN3706652.1"/>
    </source>
</evidence>
<keyword evidence="2" id="KW-1185">Reference proteome</keyword>
<accession>A0ABT8CQ67</accession>
<reference evidence="2" key="1">
    <citation type="journal article" date="2019" name="Int. J. Syst. Evol. Microbiol.">
        <title>The Global Catalogue of Microorganisms (GCM) 10K type strain sequencing project: providing services to taxonomists for standard genome sequencing and annotation.</title>
        <authorList>
            <consortium name="The Broad Institute Genomics Platform"/>
            <consortium name="The Broad Institute Genome Sequencing Center for Infectious Disease"/>
            <person name="Wu L."/>
            <person name="Ma J."/>
        </authorList>
    </citation>
    <scope>NUCLEOTIDE SEQUENCE [LARGE SCALE GENOMIC DNA]</scope>
    <source>
        <strain evidence="2">CECT 7184</strain>
    </source>
</reference>
<protein>
    <recommendedName>
        <fullName evidence="3">Maturase K</fullName>
    </recommendedName>
</protein>
<dbReference type="RefSeq" id="WP_290362712.1">
    <property type="nucleotide sequence ID" value="NZ_JAUFQU010000001.1"/>
</dbReference>
<evidence type="ECO:0000313" key="2">
    <source>
        <dbReference type="Proteomes" id="UP001242368"/>
    </source>
</evidence>
<gene>
    <name evidence="1" type="ORF">QW060_05850</name>
</gene>
<dbReference type="Proteomes" id="UP001242368">
    <property type="component" value="Unassembled WGS sequence"/>
</dbReference>
<sequence length="57" mass="6731">MQVVPVLSSYQPFAQCLSHWLPHYFFSKNRYAVFVPFQEQRYFSVLNATARSYPLGL</sequence>